<evidence type="ECO:0000256" key="3">
    <source>
        <dbReference type="ARBA" id="ARBA00022989"/>
    </source>
</evidence>
<gene>
    <name evidence="9" type="ORF">GQX73_g4944</name>
</gene>
<evidence type="ECO:0000256" key="4">
    <source>
        <dbReference type="ARBA" id="ARBA00023136"/>
    </source>
</evidence>
<dbReference type="Gene3D" id="2.40.70.10">
    <property type="entry name" value="Acid Proteases"/>
    <property type="match status" value="2"/>
</dbReference>
<evidence type="ECO:0000256" key="1">
    <source>
        <dbReference type="ARBA" id="ARBA00004167"/>
    </source>
</evidence>
<dbReference type="PANTHER" id="PTHR15549">
    <property type="entry name" value="PAIRED IMMUNOGLOBULIN-LIKE TYPE 2 RECEPTOR"/>
    <property type="match status" value="1"/>
</dbReference>
<comment type="subcellular location">
    <subcellularLocation>
        <location evidence="1">Membrane</location>
        <topology evidence="1">Single-pass membrane protein</topology>
    </subcellularLocation>
</comment>
<accession>A0A7C8ITC1</accession>
<feature type="region of interest" description="Disordered" evidence="5">
    <location>
        <begin position="455"/>
        <end position="479"/>
    </location>
</feature>
<evidence type="ECO:0000256" key="5">
    <source>
        <dbReference type="SAM" id="MobiDB-lite"/>
    </source>
</evidence>
<feature type="transmembrane region" description="Helical" evidence="6">
    <location>
        <begin position="485"/>
        <end position="509"/>
    </location>
</feature>
<dbReference type="OrthoDB" id="4074350at2759"/>
<dbReference type="InterPro" id="IPR033121">
    <property type="entry name" value="PEPTIDASE_A1"/>
</dbReference>
<comment type="caution">
    <text evidence="9">The sequence shown here is derived from an EMBL/GenBank/DDBJ whole genome shotgun (WGS) entry which is preliminary data.</text>
</comment>
<evidence type="ECO:0000259" key="8">
    <source>
        <dbReference type="PROSITE" id="PS51767"/>
    </source>
</evidence>
<dbReference type="SUPFAM" id="SSF50630">
    <property type="entry name" value="Acid proteases"/>
    <property type="match status" value="1"/>
</dbReference>
<dbReference type="PANTHER" id="PTHR15549:SF33">
    <property type="entry name" value="MEMBRANE PROTEIN WSC4, PUTATIVE (AFU_ORTHOLOGUE AFUA_5G09020)-RELATED"/>
    <property type="match status" value="1"/>
</dbReference>
<feature type="region of interest" description="Disordered" evidence="5">
    <location>
        <begin position="520"/>
        <end position="556"/>
    </location>
</feature>
<dbReference type="InterPro" id="IPR021109">
    <property type="entry name" value="Peptidase_aspartic_dom_sf"/>
</dbReference>
<keyword evidence="4 6" id="KW-0472">Membrane</keyword>
<evidence type="ECO:0000256" key="2">
    <source>
        <dbReference type="ARBA" id="ARBA00022692"/>
    </source>
</evidence>
<feature type="compositionally biased region" description="Polar residues" evidence="5">
    <location>
        <begin position="537"/>
        <end position="548"/>
    </location>
</feature>
<proteinExistence type="predicted"/>
<dbReference type="AlphaFoldDB" id="A0A7C8ITC1"/>
<keyword evidence="3 6" id="KW-1133">Transmembrane helix</keyword>
<dbReference type="CDD" id="cd12087">
    <property type="entry name" value="TM_EGFR-like"/>
    <property type="match status" value="1"/>
</dbReference>
<dbReference type="Proteomes" id="UP000481858">
    <property type="component" value="Unassembled WGS sequence"/>
</dbReference>
<evidence type="ECO:0000313" key="10">
    <source>
        <dbReference type="Proteomes" id="UP000481858"/>
    </source>
</evidence>
<dbReference type="InParanoid" id="A0A7C8ITC1"/>
<evidence type="ECO:0000256" key="7">
    <source>
        <dbReference type="SAM" id="SignalP"/>
    </source>
</evidence>
<dbReference type="GO" id="GO:0016020">
    <property type="term" value="C:membrane"/>
    <property type="evidence" value="ECO:0007669"/>
    <property type="project" value="UniProtKB-SubCell"/>
</dbReference>
<feature type="domain" description="Peptidase A1" evidence="8">
    <location>
        <begin position="56"/>
        <end position="411"/>
    </location>
</feature>
<evidence type="ECO:0000313" key="9">
    <source>
        <dbReference type="EMBL" id="KAF2968565.1"/>
    </source>
</evidence>
<keyword evidence="10" id="KW-1185">Reference proteome</keyword>
<feature type="region of interest" description="Disordered" evidence="5">
    <location>
        <begin position="611"/>
        <end position="651"/>
    </location>
</feature>
<dbReference type="GO" id="GO:0071944">
    <property type="term" value="C:cell periphery"/>
    <property type="evidence" value="ECO:0007669"/>
    <property type="project" value="UniProtKB-ARBA"/>
</dbReference>
<protein>
    <recommendedName>
        <fullName evidence="8">Peptidase A1 domain-containing protein</fullName>
    </recommendedName>
</protein>
<keyword evidence="7" id="KW-0732">Signal</keyword>
<dbReference type="PROSITE" id="PS51767">
    <property type="entry name" value="PEPTIDASE_A1"/>
    <property type="match status" value="1"/>
</dbReference>
<reference evidence="9 10" key="1">
    <citation type="submission" date="2019-12" db="EMBL/GenBank/DDBJ databases">
        <title>Draft genome sequence of the ascomycete Xylaria multiplex DSM 110363.</title>
        <authorList>
            <person name="Buettner E."/>
            <person name="Kellner H."/>
        </authorList>
    </citation>
    <scope>NUCLEOTIDE SEQUENCE [LARGE SCALE GENOMIC DNA]</scope>
    <source>
        <strain evidence="9 10">DSM 110363</strain>
    </source>
</reference>
<keyword evidence="2 6" id="KW-0812">Transmembrane</keyword>
<sequence length="651" mass="69691">MASSFFPLPLSLLCYLAVVSRVSAADPTPFAVTWSESTFGPDGPWPAVEVTLGSDQTIALYPGREFQTFLLTSDYCNNNDTCPGSKAHLYNKEQAQVDNTGSAGEIQFTPEPDFMIGLETTGENAESWIDDMNIGGMTVPNVSLALLSSSYAAYPDGTWYPLSVGCLGVGAPKTVNQTFTTGYGPAINASLIPGLLHAQNKLPSNSFSMHIGSVNPAMPGSLYFGGYDQNRIIGNIITESDDYTKAISLKDISIRVVDGSSPWDFEYRGGLLAENNASISSGGIKVSVDGCSPYLTLPKSTCDAIAEHLPVKYNEKLGLYMWQEDDAKYSQIVSSASALDFTFLAGSNTQRVNISVPFRHLNLTLTEPLVDSDQQYFPCYTGSTRGYTLGRAFLQDAFVGSNWDSQTWWLAQAPGPNIPSPEVITLAEGDTEIKASTNDWKESWSGSWKVLTPEDVTASQTISPPDATTGAISPSSSSSGLSTGATAGIGAGVGIATVAIIGALVFFFFRRRKASSKAKLTVLSDGSSYPPHETPAGSYNPQNGTPQQGYYAPIKNLGSTSPNMSTVYFHSPNSVNTSAYSQQYPQQYTQQNPIEYAQPYQQYSAELPGNVHQPTELPGPGVYNTGTTLAGSPPNQQASLNPTHAHLHSSH</sequence>
<dbReference type="EMBL" id="WUBL01000048">
    <property type="protein sequence ID" value="KAF2968565.1"/>
    <property type="molecule type" value="Genomic_DNA"/>
</dbReference>
<organism evidence="9 10">
    <name type="scientific">Xylaria multiplex</name>
    <dbReference type="NCBI Taxonomy" id="323545"/>
    <lineage>
        <taxon>Eukaryota</taxon>
        <taxon>Fungi</taxon>
        <taxon>Dikarya</taxon>
        <taxon>Ascomycota</taxon>
        <taxon>Pezizomycotina</taxon>
        <taxon>Sordariomycetes</taxon>
        <taxon>Xylariomycetidae</taxon>
        <taxon>Xylariales</taxon>
        <taxon>Xylariaceae</taxon>
        <taxon>Xylaria</taxon>
    </lineage>
</organism>
<name>A0A7C8ITC1_9PEZI</name>
<feature type="chain" id="PRO_5028925122" description="Peptidase A1 domain-containing protein" evidence="7">
    <location>
        <begin position="25"/>
        <end position="651"/>
    </location>
</feature>
<evidence type="ECO:0000256" key="6">
    <source>
        <dbReference type="SAM" id="Phobius"/>
    </source>
</evidence>
<dbReference type="InterPro" id="IPR051694">
    <property type="entry name" value="Immunoregulatory_rcpt-like"/>
</dbReference>
<dbReference type="Pfam" id="PF00026">
    <property type="entry name" value="Asp"/>
    <property type="match status" value="1"/>
</dbReference>
<feature type="compositionally biased region" description="Polar residues" evidence="5">
    <location>
        <begin position="624"/>
        <end position="642"/>
    </location>
</feature>
<feature type="signal peptide" evidence="7">
    <location>
        <begin position="1"/>
        <end position="24"/>
    </location>
</feature>
<feature type="compositionally biased region" description="Low complexity" evidence="5">
    <location>
        <begin position="467"/>
        <end position="479"/>
    </location>
</feature>